<name>A0ABT3HUN2_9FLAO</name>
<evidence type="ECO:0000313" key="7">
    <source>
        <dbReference type="EMBL" id="MCW3167505.1"/>
    </source>
</evidence>
<dbReference type="SUPFAM" id="SSF51735">
    <property type="entry name" value="NAD(P)-binding Rossmann-fold domains"/>
    <property type="match status" value="1"/>
</dbReference>
<accession>A0ABT3HUN2</accession>
<feature type="domain" description="NAD-dependent epimerase/dehydratase" evidence="6">
    <location>
        <begin position="7"/>
        <end position="238"/>
    </location>
</feature>
<dbReference type="InterPro" id="IPR028614">
    <property type="entry name" value="GDP_fucose/colitose_synth"/>
</dbReference>
<keyword evidence="2 5" id="KW-0521">NADP</keyword>
<comment type="caution">
    <text evidence="5">Lacks conserved residue(s) required for the propagation of feature annotation.</text>
</comment>
<feature type="binding site" evidence="5">
    <location>
        <position position="188"/>
    </location>
    <ligand>
        <name>substrate</name>
    </ligand>
</feature>
<dbReference type="Pfam" id="PF01370">
    <property type="entry name" value="Epimerase"/>
    <property type="match status" value="1"/>
</dbReference>
<keyword evidence="5" id="KW-0511">Multifunctional enzyme</keyword>
<evidence type="ECO:0000259" key="6">
    <source>
        <dbReference type="Pfam" id="PF01370"/>
    </source>
</evidence>
<comment type="caution">
    <text evidence="7">The sequence shown here is derived from an EMBL/GenBank/DDBJ whole genome shotgun (WGS) entry which is preliminary data.</text>
</comment>
<keyword evidence="8" id="KW-1185">Reference proteome</keyword>
<dbReference type="RefSeq" id="WP_264748762.1">
    <property type="nucleotide sequence ID" value="NZ_JAPDHW010000002.1"/>
</dbReference>
<gene>
    <name evidence="5" type="primary">fcl</name>
    <name evidence="7" type="ORF">OMO38_03105</name>
</gene>
<comment type="pathway">
    <text evidence="5">Nucleotide-sugar biosynthesis; GDP-L-fucose biosynthesis via de novo pathway; GDP-L-fucose from GDP-alpha-D-mannose: step 2/2.</text>
</comment>
<dbReference type="EMBL" id="JAPDHW010000002">
    <property type="protein sequence ID" value="MCW3167505.1"/>
    <property type="molecule type" value="Genomic_DNA"/>
</dbReference>
<feature type="binding site" evidence="5">
    <location>
        <begin position="11"/>
        <end position="17"/>
    </location>
    <ligand>
        <name>NADP(+)</name>
        <dbReference type="ChEBI" id="CHEBI:58349"/>
    </ligand>
</feature>
<keyword evidence="4 5" id="KW-0413">Isomerase</keyword>
<feature type="site" description="Important for catalytic activity" evidence="5">
    <location>
        <position position="108"/>
    </location>
</feature>
<dbReference type="Gene3D" id="3.90.25.10">
    <property type="entry name" value="UDP-galactose 4-epimerase, domain 1"/>
    <property type="match status" value="1"/>
</dbReference>
<evidence type="ECO:0000256" key="2">
    <source>
        <dbReference type="ARBA" id="ARBA00022857"/>
    </source>
</evidence>
<feature type="site" description="Important for catalytic activity" evidence="5">
    <location>
        <position position="110"/>
    </location>
</feature>
<dbReference type="InterPro" id="IPR001509">
    <property type="entry name" value="Epimerase_deHydtase"/>
</dbReference>
<evidence type="ECO:0000256" key="5">
    <source>
        <dbReference type="HAMAP-Rule" id="MF_00956"/>
    </source>
</evidence>
<sequence length="319" mass="35866">MNKSSKIYITGHRGMLGSTTLNLFKEAGYTNIMTATHSELDLTNQQAVEDFFQKEKPEYVIHIAAKVGGIKANIDNPAIFLYDNLIMQANVINSSYKNGVKKFVFLGSSCIYPKESPQPMKEEYLLTGKLEPTNEGYAIGKIAGIKLLETYYQQYGFQSISLMPSNLYGPNDSFDLAHAHVLSSLVKRFVDAKEENAASVTLWGTGIAKREFLHVNDCARAILFMFENYHSPEFINIGPGDDIGIKALAETIAEKVDYQGELIWDETKPNGMLRKCMDVSKMLETGFKPEINLDQGIDQVIKRYKELKNKTEMSNLDIE</sequence>
<feature type="active site" description="Proton donor/acceptor" evidence="5">
    <location>
        <position position="137"/>
    </location>
</feature>
<comment type="similarity">
    <text evidence="1 5">Belongs to the NAD(P)-dependent epimerase/dehydratase family. Fucose synthase subfamily.</text>
</comment>
<feature type="binding site" evidence="5">
    <location>
        <position position="141"/>
    </location>
    <ligand>
        <name>NADP(+)</name>
        <dbReference type="ChEBI" id="CHEBI:58349"/>
    </ligand>
</feature>
<dbReference type="CDD" id="cd05239">
    <property type="entry name" value="GDP_FS_SDR_e"/>
    <property type="match status" value="1"/>
</dbReference>
<dbReference type="Gene3D" id="3.40.50.720">
    <property type="entry name" value="NAD(P)-binding Rossmann-like Domain"/>
    <property type="match status" value="1"/>
</dbReference>
<keyword evidence="3 5" id="KW-0560">Oxidoreductase</keyword>
<evidence type="ECO:0000256" key="1">
    <source>
        <dbReference type="ARBA" id="ARBA00005959"/>
    </source>
</evidence>
<dbReference type="PANTHER" id="PTHR43238:SF1">
    <property type="entry name" value="GDP-L-FUCOSE SYNTHASE"/>
    <property type="match status" value="1"/>
</dbReference>
<evidence type="ECO:0000313" key="8">
    <source>
        <dbReference type="Proteomes" id="UP001163731"/>
    </source>
</evidence>
<organism evidence="7 8">
    <name type="scientific">Chryseobacterium kimseyorum</name>
    <dbReference type="NCBI Taxonomy" id="2984028"/>
    <lineage>
        <taxon>Bacteria</taxon>
        <taxon>Pseudomonadati</taxon>
        <taxon>Bacteroidota</taxon>
        <taxon>Flavobacteriia</taxon>
        <taxon>Flavobacteriales</taxon>
        <taxon>Weeksellaceae</taxon>
        <taxon>Chryseobacterium group</taxon>
        <taxon>Chryseobacterium</taxon>
    </lineage>
</organism>
<protein>
    <recommendedName>
        <fullName evidence="5">GDP-L-fucose synthase</fullName>
        <ecNumber evidence="5">1.1.1.271</ecNumber>
    </recommendedName>
    <alternativeName>
        <fullName evidence="5">GDP-4-keto-6-deoxy-D-mannose-3,5-epimerase-4-reductase</fullName>
    </alternativeName>
</protein>
<dbReference type="InterPro" id="IPR036291">
    <property type="entry name" value="NAD(P)-bd_dom_sf"/>
</dbReference>
<feature type="binding site" evidence="5">
    <location>
        <begin position="164"/>
        <end position="167"/>
    </location>
    <ligand>
        <name>NADP(+)</name>
        <dbReference type="ChEBI" id="CHEBI:58349"/>
    </ligand>
</feature>
<proteinExistence type="inferred from homology"/>
<dbReference type="EC" id="1.1.1.271" evidence="5"/>
<dbReference type="PANTHER" id="PTHR43238">
    <property type="entry name" value="GDP-L-FUCOSE SYNTHASE"/>
    <property type="match status" value="1"/>
</dbReference>
<feature type="binding site" evidence="5">
    <location>
        <position position="203"/>
    </location>
    <ligand>
        <name>substrate</name>
    </ligand>
</feature>
<dbReference type="HAMAP" id="MF_00956">
    <property type="entry name" value="GDP_fucose_synth"/>
    <property type="match status" value="1"/>
</dbReference>
<comment type="function">
    <text evidence="5">Catalyzes the two-step NADP-dependent conversion of GDP-4-dehydro-6-deoxy-D-mannose to GDP-fucose, involving an epimerase and a reductase reaction.</text>
</comment>
<feature type="binding site" evidence="5">
    <location>
        <position position="180"/>
    </location>
    <ligand>
        <name>NADP(+)</name>
        <dbReference type="ChEBI" id="CHEBI:58349"/>
    </ligand>
</feature>
<feature type="binding site" evidence="5">
    <location>
        <position position="210"/>
    </location>
    <ligand>
        <name>substrate</name>
    </ligand>
</feature>
<evidence type="ECO:0000256" key="4">
    <source>
        <dbReference type="ARBA" id="ARBA00023235"/>
    </source>
</evidence>
<comment type="catalytic activity">
    <reaction evidence="5">
        <text>GDP-beta-L-fucose + NADP(+) = GDP-4-dehydro-alpha-D-rhamnose + NADPH + H(+)</text>
        <dbReference type="Rhea" id="RHEA:18885"/>
        <dbReference type="ChEBI" id="CHEBI:15378"/>
        <dbReference type="ChEBI" id="CHEBI:57273"/>
        <dbReference type="ChEBI" id="CHEBI:57783"/>
        <dbReference type="ChEBI" id="CHEBI:57964"/>
        <dbReference type="ChEBI" id="CHEBI:58349"/>
        <dbReference type="EC" id="1.1.1.271"/>
    </reaction>
</comment>
<evidence type="ECO:0000256" key="3">
    <source>
        <dbReference type="ARBA" id="ARBA00023002"/>
    </source>
</evidence>
<dbReference type="Proteomes" id="UP001163731">
    <property type="component" value="Unassembled WGS sequence"/>
</dbReference>
<feature type="binding site" evidence="5">
    <location>
        <begin position="106"/>
        <end position="109"/>
    </location>
    <ligand>
        <name>NADP(+)</name>
        <dbReference type="ChEBI" id="CHEBI:58349"/>
    </ligand>
</feature>
<reference evidence="7" key="1">
    <citation type="submission" date="2022-10" db="EMBL/GenBank/DDBJ databases">
        <title>Chryseobacterium babae sp. nov. isolated from the gut of the beetle Oryctes rhinoceros, and Chryseobacterium kimseyorum sp. nov., isolated from a stick insect rearing cage.</title>
        <authorList>
            <person name="Shelomi M."/>
            <person name="Han C.-J."/>
            <person name="Chen W.-M."/>
            <person name="Chen H.-K."/>
            <person name="Liaw S.-J."/>
            <person name="Muhle E."/>
            <person name="Clermont D."/>
        </authorList>
    </citation>
    <scope>NUCLEOTIDE SEQUENCE</scope>
    <source>
        <strain evidence="7">09-1422</strain>
    </source>
</reference>